<protein>
    <submittedName>
        <fullName evidence="3">Amino acid adenylation domain-containing protein</fullName>
    </submittedName>
</protein>
<dbReference type="Gene3D" id="3.30.300.30">
    <property type="match status" value="1"/>
</dbReference>
<sequence>MHGCALVHELLDRAVTEHSDAPAVRDTEGGWTYAELDAAARAWTHRLVRSGVRPGDRVLVRIGNDRHFVALLFGTLRAGAVFVPLSTAMKRFHLERVVRDAEPALVLARGADAVELRELTHAPVLDLTALQQEVYADDGVAPPVAVCPDDLALLMYTSGSTATPKAVMSPHRAVVFAAAAIADRLGYGPDDVVLNVIPFSFDYGLYQIFLAVGAGARLVLSGTDEHVGLMTVLHEARITVFPVVPSLAHMLLRLAARDRRPAPAVRLFTSTGAALAPQVVAKLRALFPGAAVAPMYGTTECKRITVLAPGEVPPRPESVGRPLAGTQVLVVDEHGRPLPTGETGEIVVRGPHVMAGYWRAPEPTRDRFRTDPATGEVALHTGDFGYLDEHGHLYVSGRRDDLFKRKGVRMSALEIEAAALDVPGVRAAAVLPPTPTADVVLFVAGEQAPAEVLRALGQRLEAAKVPHVCHVLPELPLTPNGKTDKKRLAELVGATTPAA</sequence>
<dbReference type="InterPro" id="IPR042099">
    <property type="entry name" value="ANL_N_sf"/>
</dbReference>
<evidence type="ECO:0000313" key="4">
    <source>
        <dbReference type="Proteomes" id="UP000182375"/>
    </source>
</evidence>
<dbReference type="Pfam" id="PF00501">
    <property type="entry name" value="AMP-binding"/>
    <property type="match status" value="1"/>
</dbReference>
<dbReference type="Gene3D" id="3.40.50.12780">
    <property type="entry name" value="N-terminal domain of ligase-like"/>
    <property type="match status" value="1"/>
</dbReference>
<reference evidence="3 4" key="1">
    <citation type="submission" date="2016-10" db="EMBL/GenBank/DDBJ databases">
        <authorList>
            <person name="de Groot N.N."/>
        </authorList>
    </citation>
    <scope>NUCLEOTIDE SEQUENCE [LARGE SCALE GENOMIC DNA]</scope>
    <source>
        <strain evidence="3 4">DSM 40306</strain>
    </source>
</reference>
<feature type="domain" description="AMP-binding enzyme C-terminal" evidence="2">
    <location>
        <begin position="414"/>
        <end position="482"/>
    </location>
</feature>
<feature type="domain" description="AMP-dependent synthetase/ligase" evidence="1">
    <location>
        <begin position="12"/>
        <end position="358"/>
    </location>
</feature>
<dbReference type="GO" id="GO:0044550">
    <property type="term" value="P:secondary metabolite biosynthetic process"/>
    <property type="evidence" value="ECO:0007669"/>
    <property type="project" value="TreeGrafter"/>
</dbReference>
<dbReference type="GO" id="GO:0031177">
    <property type="term" value="F:phosphopantetheine binding"/>
    <property type="evidence" value="ECO:0007669"/>
    <property type="project" value="TreeGrafter"/>
</dbReference>
<dbReference type="EMBL" id="FNTD01000003">
    <property type="protein sequence ID" value="SEB30847.1"/>
    <property type="molecule type" value="Genomic_DNA"/>
</dbReference>
<accession>A0A1H4I9W3</accession>
<dbReference type="InterPro" id="IPR000873">
    <property type="entry name" value="AMP-dep_synth/lig_dom"/>
</dbReference>
<dbReference type="GO" id="GO:0043041">
    <property type="term" value="P:amino acid activation for nonribosomal peptide biosynthetic process"/>
    <property type="evidence" value="ECO:0007669"/>
    <property type="project" value="TreeGrafter"/>
</dbReference>
<evidence type="ECO:0000259" key="1">
    <source>
        <dbReference type="Pfam" id="PF00501"/>
    </source>
</evidence>
<dbReference type="InterPro" id="IPR025110">
    <property type="entry name" value="AMP-bd_C"/>
</dbReference>
<dbReference type="STRING" id="67331.SAMN04490357_0083"/>
<dbReference type="Pfam" id="PF13193">
    <property type="entry name" value="AMP-binding_C"/>
    <property type="match status" value="1"/>
</dbReference>
<gene>
    <name evidence="3" type="ORF">SAMN04490357_0083</name>
</gene>
<dbReference type="GO" id="GO:0005737">
    <property type="term" value="C:cytoplasm"/>
    <property type="evidence" value="ECO:0007669"/>
    <property type="project" value="TreeGrafter"/>
</dbReference>
<dbReference type="PANTHER" id="PTHR45527">
    <property type="entry name" value="NONRIBOSOMAL PEPTIDE SYNTHETASE"/>
    <property type="match status" value="1"/>
</dbReference>
<dbReference type="InterPro" id="IPR045851">
    <property type="entry name" value="AMP-bd_C_sf"/>
</dbReference>
<evidence type="ECO:0000259" key="2">
    <source>
        <dbReference type="Pfam" id="PF13193"/>
    </source>
</evidence>
<organism evidence="3 4">
    <name type="scientific">Streptomyces misionensis</name>
    <dbReference type="NCBI Taxonomy" id="67331"/>
    <lineage>
        <taxon>Bacteria</taxon>
        <taxon>Bacillati</taxon>
        <taxon>Actinomycetota</taxon>
        <taxon>Actinomycetes</taxon>
        <taxon>Kitasatosporales</taxon>
        <taxon>Streptomycetaceae</taxon>
        <taxon>Streptomyces</taxon>
    </lineage>
</organism>
<dbReference type="PANTHER" id="PTHR45527:SF1">
    <property type="entry name" value="FATTY ACID SYNTHASE"/>
    <property type="match status" value="1"/>
</dbReference>
<evidence type="ECO:0000313" key="3">
    <source>
        <dbReference type="EMBL" id="SEB30847.1"/>
    </source>
</evidence>
<dbReference type="SUPFAM" id="SSF56801">
    <property type="entry name" value="Acetyl-CoA synthetase-like"/>
    <property type="match status" value="1"/>
</dbReference>
<dbReference type="AlphaFoldDB" id="A0A1H4I9W3"/>
<proteinExistence type="predicted"/>
<name>A0A1H4I9W3_9ACTN</name>
<dbReference type="Proteomes" id="UP000182375">
    <property type="component" value="Unassembled WGS sequence"/>
</dbReference>